<accession>A0A1I7TZI2</accession>
<organism evidence="2 3">
    <name type="scientific">Caenorhabditis tropicalis</name>
    <dbReference type="NCBI Taxonomy" id="1561998"/>
    <lineage>
        <taxon>Eukaryota</taxon>
        <taxon>Metazoa</taxon>
        <taxon>Ecdysozoa</taxon>
        <taxon>Nematoda</taxon>
        <taxon>Chromadorea</taxon>
        <taxon>Rhabditida</taxon>
        <taxon>Rhabditina</taxon>
        <taxon>Rhabditomorpha</taxon>
        <taxon>Rhabditoidea</taxon>
        <taxon>Rhabditidae</taxon>
        <taxon>Peloderinae</taxon>
        <taxon>Caenorhabditis</taxon>
    </lineage>
</organism>
<feature type="compositionally biased region" description="Low complexity" evidence="1">
    <location>
        <begin position="41"/>
        <end position="54"/>
    </location>
</feature>
<dbReference type="WBParaSite" id="Csp11.Scaffold629.g13355.t2">
    <property type="protein sequence ID" value="Csp11.Scaffold629.g13355.t2"/>
    <property type="gene ID" value="Csp11.Scaffold629.g13355"/>
</dbReference>
<evidence type="ECO:0000313" key="2">
    <source>
        <dbReference type="Proteomes" id="UP000095282"/>
    </source>
</evidence>
<protein>
    <submittedName>
        <fullName evidence="3">Cyclin-dependent kinase inhibitor</fullName>
    </submittedName>
</protein>
<keyword evidence="2" id="KW-1185">Reference proteome</keyword>
<feature type="compositionally biased region" description="Basic and acidic residues" evidence="1">
    <location>
        <begin position="120"/>
        <end position="133"/>
    </location>
</feature>
<reference evidence="3" key="1">
    <citation type="submission" date="2016-11" db="UniProtKB">
        <authorList>
            <consortium name="WormBaseParasite"/>
        </authorList>
    </citation>
    <scope>IDENTIFICATION</scope>
</reference>
<sequence>MTRAHENPFSHSSMESPPSSKEAMQDDGAADDSGIIMELDTTTTTSSASSTTTTPCKVSRIGIRKQRKLAGNLKQSNNSKSTVTMARKLVKKAIKTRPKMENNQNRRHRHSQLLEQLCRENYEHTNDETKRDDYEEPPPRPPTRRCMFYREDTEVVAKILRSKQA</sequence>
<dbReference type="eggNOG" id="ENOG502TISJ">
    <property type="taxonomic scope" value="Eukaryota"/>
</dbReference>
<evidence type="ECO:0000256" key="1">
    <source>
        <dbReference type="SAM" id="MobiDB-lite"/>
    </source>
</evidence>
<proteinExistence type="predicted"/>
<feature type="compositionally biased region" description="Polar residues" evidence="1">
    <location>
        <begin position="73"/>
        <end position="84"/>
    </location>
</feature>
<dbReference type="AlphaFoldDB" id="A0A1I7TZI2"/>
<name>A0A1I7TZI2_9PELO</name>
<feature type="region of interest" description="Disordered" evidence="1">
    <location>
        <begin position="1"/>
        <end position="84"/>
    </location>
</feature>
<evidence type="ECO:0000313" key="3">
    <source>
        <dbReference type="WBParaSite" id="Csp11.Scaffold629.g13355.t2"/>
    </source>
</evidence>
<dbReference type="Proteomes" id="UP000095282">
    <property type="component" value="Unplaced"/>
</dbReference>
<feature type="compositionally biased region" description="Low complexity" evidence="1">
    <location>
        <begin position="9"/>
        <end position="20"/>
    </location>
</feature>
<feature type="region of interest" description="Disordered" evidence="1">
    <location>
        <begin position="120"/>
        <end position="145"/>
    </location>
</feature>